<evidence type="ECO:0000256" key="6">
    <source>
        <dbReference type="ARBA" id="ARBA00022787"/>
    </source>
</evidence>
<comment type="similarity">
    <text evidence="2">Belongs to the Tom40 family.</text>
</comment>
<dbReference type="InterPro" id="IPR027246">
    <property type="entry name" value="Porin_Euk/Tom40"/>
</dbReference>
<keyword evidence="5" id="KW-0812">Transmembrane</keyword>
<dbReference type="GO" id="GO:0008320">
    <property type="term" value="F:protein transmembrane transporter activity"/>
    <property type="evidence" value="ECO:0007669"/>
    <property type="project" value="InterPro"/>
</dbReference>
<dbReference type="PANTHER" id="PTHR10802">
    <property type="entry name" value="MITOCHONDRIAL IMPORT RECEPTOR SUBUNIT TOM40"/>
    <property type="match status" value="1"/>
</dbReference>
<name>A0A1I7VLS6_LOALO</name>
<evidence type="ECO:0000313" key="11">
    <source>
        <dbReference type="WBParaSite" id="EN70_3983"/>
    </source>
</evidence>
<dbReference type="Pfam" id="PF01459">
    <property type="entry name" value="Porin_3"/>
    <property type="match status" value="1"/>
</dbReference>
<dbReference type="InterPro" id="IPR023614">
    <property type="entry name" value="Porin_dom_sf"/>
</dbReference>
<evidence type="ECO:0000256" key="1">
    <source>
        <dbReference type="ARBA" id="ARBA00004374"/>
    </source>
</evidence>
<dbReference type="GO" id="GO:0030150">
    <property type="term" value="P:protein import into mitochondrial matrix"/>
    <property type="evidence" value="ECO:0007669"/>
    <property type="project" value="InterPro"/>
</dbReference>
<evidence type="ECO:0000256" key="5">
    <source>
        <dbReference type="ARBA" id="ARBA00022692"/>
    </source>
</evidence>
<keyword evidence="4" id="KW-1134">Transmembrane beta strand</keyword>
<dbReference type="AlphaFoldDB" id="A0A1I7VLS6"/>
<keyword evidence="7" id="KW-0653">Protein transport</keyword>
<proteinExistence type="inferred from homology"/>
<protein>
    <submittedName>
        <fullName evidence="11">Mitochondrial import receptor subunit TOM40</fullName>
    </submittedName>
</protein>
<evidence type="ECO:0000256" key="9">
    <source>
        <dbReference type="ARBA" id="ARBA00023136"/>
    </source>
</evidence>
<sequence>MLSIMMKLVIPEDKLQSPYGLSRIYRKYMPDISREIYVMEALPLNPGTLRTAQVDGELVTKYITTRQTRFGEHSLLVEAVTNFIVPWPSISISQAVDDFLYMSIAYSARDNEPKTDAELEYYGRIGTMAFKCTGWSSGSDLVCSTSYLRSITQKLALGSQLTLRHFALPQPNQKSSDITYYARYRGSAYTACLDFCKSSGYHFSYFRNINKYSACAIDIVGSVNFKQVKGTVALKTKVPKYGLVTTAHLTSDGAITGVFKKRFSGDFPISIMISGFYNFFAGECGFGIGLIF</sequence>
<dbReference type="InterPro" id="IPR037930">
    <property type="entry name" value="Tom40"/>
</dbReference>
<accession>A0A1I7VLS6</accession>
<dbReference type="Gene3D" id="2.40.160.10">
    <property type="entry name" value="Porin"/>
    <property type="match status" value="1"/>
</dbReference>
<reference evidence="10" key="1">
    <citation type="submission" date="2012-04" db="EMBL/GenBank/DDBJ databases">
        <title>The Genome Sequence of Loa loa.</title>
        <authorList>
            <consortium name="The Broad Institute Genome Sequencing Platform"/>
            <consortium name="Broad Institute Genome Sequencing Center for Infectious Disease"/>
            <person name="Nutman T.B."/>
            <person name="Fink D.L."/>
            <person name="Russ C."/>
            <person name="Young S."/>
            <person name="Zeng Q."/>
            <person name="Gargeya S."/>
            <person name="Alvarado L."/>
            <person name="Berlin A."/>
            <person name="Chapman S.B."/>
            <person name="Chen Z."/>
            <person name="Freedman E."/>
            <person name="Gellesch M."/>
            <person name="Goldberg J."/>
            <person name="Griggs A."/>
            <person name="Gujja S."/>
            <person name="Heilman E.R."/>
            <person name="Heiman D."/>
            <person name="Howarth C."/>
            <person name="Mehta T."/>
            <person name="Neiman D."/>
            <person name="Pearson M."/>
            <person name="Roberts A."/>
            <person name="Saif S."/>
            <person name="Shea T."/>
            <person name="Shenoy N."/>
            <person name="Sisk P."/>
            <person name="Stolte C."/>
            <person name="Sykes S."/>
            <person name="White J."/>
            <person name="Yandava C."/>
            <person name="Haas B."/>
            <person name="Henn M.R."/>
            <person name="Nusbaum C."/>
            <person name="Birren B."/>
        </authorList>
    </citation>
    <scope>NUCLEOTIDE SEQUENCE [LARGE SCALE GENOMIC DNA]</scope>
</reference>
<dbReference type="STRING" id="7209.A0A1I7VLS6"/>
<comment type="subcellular location">
    <subcellularLocation>
        <location evidence="1">Mitochondrion outer membrane</location>
        <topology evidence="1">Multi-pass membrane protein</topology>
    </subcellularLocation>
</comment>
<evidence type="ECO:0000313" key="10">
    <source>
        <dbReference type="Proteomes" id="UP000095285"/>
    </source>
</evidence>
<evidence type="ECO:0000256" key="7">
    <source>
        <dbReference type="ARBA" id="ARBA00022927"/>
    </source>
</evidence>
<evidence type="ECO:0000256" key="3">
    <source>
        <dbReference type="ARBA" id="ARBA00022448"/>
    </source>
</evidence>
<keyword evidence="10" id="KW-1185">Reference proteome</keyword>
<keyword evidence="6" id="KW-1000">Mitochondrion outer membrane</keyword>
<dbReference type="GO" id="GO:0005741">
    <property type="term" value="C:mitochondrial outer membrane"/>
    <property type="evidence" value="ECO:0007669"/>
    <property type="project" value="UniProtKB-SubCell"/>
</dbReference>
<reference evidence="11" key="2">
    <citation type="submission" date="2016-11" db="UniProtKB">
        <authorList>
            <consortium name="WormBaseParasite"/>
        </authorList>
    </citation>
    <scope>IDENTIFICATION</scope>
</reference>
<evidence type="ECO:0000256" key="8">
    <source>
        <dbReference type="ARBA" id="ARBA00023128"/>
    </source>
</evidence>
<keyword evidence="3" id="KW-0813">Transport</keyword>
<keyword evidence="9" id="KW-0472">Membrane</keyword>
<evidence type="ECO:0000256" key="4">
    <source>
        <dbReference type="ARBA" id="ARBA00022452"/>
    </source>
</evidence>
<dbReference type="WBParaSite" id="EN70_3983">
    <property type="protein sequence ID" value="EN70_3983"/>
    <property type="gene ID" value="EN70_3983"/>
</dbReference>
<organism evidence="10 11">
    <name type="scientific">Loa loa</name>
    <name type="common">Eye worm</name>
    <name type="synonym">Filaria loa</name>
    <dbReference type="NCBI Taxonomy" id="7209"/>
    <lineage>
        <taxon>Eukaryota</taxon>
        <taxon>Metazoa</taxon>
        <taxon>Ecdysozoa</taxon>
        <taxon>Nematoda</taxon>
        <taxon>Chromadorea</taxon>
        <taxon>Rhabditida</taxon>
        <taxon>Spirurina</taxon>
        <taxon>Spiruromorpha</taxon>
        <taxon>Filarioidea</taxon>
        <taxon>Onchocercidae</taxon>
        <taxon>Loa</taxon>
    </lineage>
</organism>
<keyword evidence="8" id="KW-0496">Mitochondrion</keyword>
<evidence type="ECO:0000256" key="2">
    <source>
        <dbReference type="ARBA" id="ARBA00010510"/>
    </source>
</evidence>
<dbReference type="Proteomes" id="UP000095285">
    <property type="component" value="Unassembled WGS sequence"/>
</dbReference>